<evidence type="ECO:0000256" key="2">
    <source>
        <dbReference type="SAM" id="SignalP"/>
    </source>
</evidence>
<keyword evidence="1" id="KW-1133">Transmembrane helix</keyword>
<keyword evidence="1" id="KW-0812">Transmembrane</keyword>
<comment type="caution">
    <text evidence="3">The sequence shown here is derived from an EMBL/GenBank/DDBJ whole genome shotgun (WGS) entry which is preliminary data.</text>
</comment>
<feature type="chain" id="PRO_5034339487" evidence="2">
    <location>
        <begin position="23"/>
        <end position="227"/>
    </location>
</feature>
<keyword evidence="4" id="KW-1185">Reference proteome</keyword>
<protein>
    <submittedName>
        <fullName evidence="3">Uncharacterized protein</fullName>
    </submittedName>
</protein>
<gene>
    <name evidence="3" type="ORF">MVEN_00280400</name>
</gene>
<keyword evidence="2" id="KW-0732">Signal</keyword>
<organism evidence="3 4">
    <name type="scientific">Mycena venus</name>
    <dbReference type="NCBI Taxonomy" id="2733690"/>
    <lineage>
        <taxon>Eukaryota</taxon>
        <taxon>Fungi</taxon>
        <taxon>Dikarya</taxon>
        <taxon>Basidiomycota</taxon>
        <taxon>Agaricomycotina</taxon>
        <taxon>Agaricomycetes</taxon>
        <taxon>Agaricomycetidae</taxon>
        <taxon>Agaricales</taxon>
        <taxon>Marasmiineae</taxon>
        <taxon>Mycenaceae</taxon>
        <taxon>Mycena</taxon>
    </lineage>
</organism>
<proteinExistence type="predicted"/>
<name>A0A8H7DFG5_9AGAR</name>
<evidence type="ECO:0000313" key="3">
    <source>
        <dbReference type="EMBL" id="KAF7369506.1"/>
    </source>
</evidence>
<feature type="signal peptide" evidence="2">
    <location>
        <begin position="1"/>
        <end position="22"/>
    </location>
</feature>
<reference evidence="3" key="1">
    <citation type="submission" date="2020-05" db="EMBL/GenBank/DDBJ databases">
        <title>Mycena genomes resolve the evolution of fungal bioluminescence.</title>
        <authorList>
            <person name="Tsai I.J."/>
        </authorList>
    </citation>
    <scope>NUCLEOTIDE SEQUENCE</scope>
    <source>
        <strain evidence="3">CCC161011</strain>
    </source>
</reference>
<dbReference type="Proteomes" id="UP000620124">
    <property type="component" value="Unassembled WGS sequence"/>
</dbReference>
<keyword evidence="1" id="KW-0472">Membrane</keyword>
<evidence type="ECO:0000313" key="4">
    <source>
        <dbReference type="Proteomes" id="UP000620124"/>
    </source>
</evidence>
<dbReference type="AlphaFoldDB" id="A0A8H7DFG5"/>
<dbReference type="OrthoDB" id="3011740at2759"/>
<accession>A0A8H7DFG5</accession>
<dbReference type="EMBL" id="JACAZI010000002">
    <property type="protein sequence ID" value="KAF7369506.1"/>
    <property type="molecule type" value="Genomic_DNA"/>
</dbReference>
<sequence>MYFTRSLWHIALVFSAVRSALTNYTLDDTSPSIIYTLKPFLWCAPDTCAANVTVLLSNGTATLTGDAIVVPFTVYVHAAVLGTCIFAVDGVEVAEIISPENSDNTTIFIAYQNLSMSDTPHILSILPANGDYVILDSVVYTCVLELCAISDHETYKHLSHNTHKSHRAAMIGGIVGGIVAAGILWVGVLFLRRWSNNRRRSMRGIILGDDERWPAKRSIRMVGMADQ</sequence>
<feature type="transmembrane region" description="Helical" evidence="1">
    <location>
        <begin position="168"/>
        <end position="191"/>
    </location>
</feature>
<evidence type="ECO:0000256" key="1">
    <source>
        <dbReference type="SAM" id="Phobius"/>
    </source>
</evidence>